<dbReference type="Proteomes" id="UP000015105">
    <property type="component" value="Chromosome 4D"/>
</dbReference>
<proteinExistence type="predicted"/>
<reference evidence="1" key="3">
    <citation type="journal article" date="2017" name="Nature">
        <title>Genome sequence of the progenitor of the wheat D genome Aegilops tauschii.</title>
        <authorList>
            <person name="Luo M.C."/>
            <person name="Gu Y.Q."/>
            <person name="Puiu D."/>
            <person name="Wang H."/>
            <person name="Twardziok S.O."/>
            <person name="Deal K.R."/>
            <person name="Huo N."/>
            <person name="Zhu T."/>
            <person name="Wang L."/>
            <person name="Wang Y."/>
            <person name="McGuire P.E."/>
            <person name="Liu S."/>
            <person name="Long H."/>
            <person name="Ramasamy R.K."/>
            <person name="Rodriguez J.C."/>
            <person name="Van S.L."/>
            <person name="Yuan L."/>
            <person name="Wang Z."/>
            <person name="Xia Z."/>
            <person name="Xiao L."/>
            <person name="Anderson O.D."/>
            <person name="Ouyang S."/>
            <person name="Liang Y."/>
            <person name="Zimin A.V."/>
            <person name="Pertea G."/>
            <person name="Qi P."/>
            <person name="Bennetzen J.L."/>
            <person name="Dai X."/>
            <person name="Dawson M.W."/>
            <person name="Muller H.G."/>
            <person name="Kugler K."/>
            <person name="Rivarola-Duarte L."/>
            <person name="Spannagl M."/>
            <person name="Mayer K.F.X."/>
            <person name="Lu F.H."/>
            <person name="Bevan M.W."/>
            <person name="Leroy P."/>
            <person name="Li P."/>
            <person name="You F.M."/>
            <person name="Sun Q."/>
            <person name="Liu Z."/>
            <person name="Lyons E."/>
            <person name="Wicker T."/>
            <person name="Salzberg S.L."/>
            <person name="Devos K.M."/>
            <person name="Dvorak J."/>
        </authorList>
    </citation>
    <scope>NUCLEOTIDE SEQUENCE [LARGE SCALE GENOMIC DNA]</scope>
    <source>
        <strain evidence="1">cv. AL8/78</strain>
    </source>
</reference>
<dbReference type="EnsemblPlants" id="AET4Gv20427800.8">
    <property type="protein sequence ID" value="AET4Gv20427800.8"/>
    <property type="gene ID" value="AET4Gv20427800"/>
</dbReference>
<protein>
    <submittedName>
        <fullName evidence="1">Uncharacterized protein</fullName>
    </submittedName>
</protein>
<name>A0A453I321_AEGTS</name>
<organism evidence="1 2">
    <name type="scientific">Aegilops tauschii subsp. strangulata</name>
    <name type="common">Goatgrass</name>
    <dbReference type="NCBI Taxonomy" id="200361"/>
    <lineage>
        <taxon>Eukaryota</taxon>
        <taxon>Viridiplantae</taxon>
        <taxon>Streptophyta</taxon>
        <taxon>Embryophyta</taxon>
        <taxon>Tracheophyta</taxon>
        <taxon>Spermatophyta</taxon>
        <taxon>Magnoliopsida</taxon>
        <taxon>Liliopsida</taxon>
        <taxon>Poales</taxon>
        <taxon>Poaceae</taxon>
        <taxon>BOP clade</taxon>
        <taxon>Pooideae</taxon>
        <taxon>Triticodae</taxon>
        <taxon>Triticeae</taxon>
        <taxon>Triticinae</taxon>
        <taxon>Aegilops</taxon>
    </lineage>
</organism>
<reference evidence="2" key="1">
    <citation type="journal article" date="2014" name="Science">
        <title>Ancient hybridizations among the ancestral genomes of bread wheat.</title>
        <authorList>
            <consortium name="International Wheat Genome Sequencing Consortium,"/>
            <person name="Marcussen T."/>
            <person name="Sandve S.R."/>
            <person name="Heier L."/>
            <person name="Spannagl M."/>
            <person name="Pfeifer M."/>
            <person name="Jakobsen K.S."/>
            <person name="Wulff B.B."/>
            <person name="Steuernagel B."/>
            <person name="Mayer K.F."/>
            <person name="Olsen O.A."/>
        </authorList>
    </citation>
    <scope>NUCLEOTIDE SEQUENCE [LARGE SCALE GENOMIC DNA]</scope>
    <source>
        <strain evidence="2">cv. AL8/78</strain>
    </source>
</reference>
<sequence>ISWSLYFLPGFVKYCLISWILQFGSKRFQLCILSMQVLPYSKGIFHHYTTERNRL</sequence>
<evidence type="ECO:0000313" key="1">
    <source>
        <dbReference type="EnsemblPlants" id="AET4Gv20427800.8"/>
    </source>
</evidence>
<dbReference type="AlphaFoldDB" id="A0A453I321"/>
<reference evidence="1" key="4">
    <citation type="submission" date="2019-03" db="UniProtKB">
        <authorList>
            <consortium name="EnsemblPlants"/>
        </authorList>
    </citation>
    <scope>IDENTIFICATION</scope>
</reference>
<keyword evidence="2" id="KW-1185">Reference proteome</keyword>
<dbReference type="Gramene" id="AET4Gv20427800.8">
    <property type="protein sequence ID" value="AET4Gv20427800.8"/>
    <property type="gene ID" value="AET4Gv20427800"/>
</dbReference>
<reference evidence="1" key="5">
    <citation type="journal article" date="2021" name="G3 (Bethesda)">
        <title>Aegilops tauschii genome assembly Aet v5.0 features greater sequence contiguity and improved annotation.</title>
        <authorList>
            <person name="Wang L."/>
            <person name="Zhu T."/>
            <person name="Rodriguez J.C."/>
            <person name="Deal K.R."/>
            <person name="Dubcovsky J."/>
            <person name="McGuire P.E."/>
            <person name="Lux T."/>
            <person name="Spannagl M."/>
            <person name="Mayer K.F.X."/>
            <person name="Baldrich P."/>
            <person name="Meyers B.C."/>
            <person name="Huo N."/>
            <person name="Gu Y.Q."/>
            <person name="Zhou H."/>
            <person name="Devos K.M."/>
            <person name="Bennetzen J.L."/>
            <person name="Unver T."/>
            <person name="Budak H."/>
            <person name="Gulick P.J."/>
            <person name="Galiba G."/>
            <person name="Kalapos B."/>
            <person name="Nelson D.R."/>
            <person name="Li P."/>
            <person name="You F.M."/>
            <person name="Luo M.C."/>
            <person name="Dvorak J."/>
        </authorList>
    </citation>
    <scope>NUCLEOTIDE SEQUENCE [LARGE SCALE GENOMIC DNA]</scope>
    <source>
        <strain evidence="1">cv. AL8/78</strain>
    </source>
</reference>
<reference evidence="2" key="2">
    <citation type="journal article" date="2017" name="Nat. Plants">
        <title>The Aegilops tauschii genome reveals multiple impacts of transposons.</title>
        <authorList>
            <person name="Zhao G."/>
            <person name="Zou C."/>
            <person name="Li K."/>
            <person name="Wang K."/>
            <person name="Li T."/>
            <person name="Gao L."/>
            <person name="Zhang X."/>
            <person name="Wang H."/>
            <person name="Yang Z."/>
            <person name="Liu X."/>
            <person name="Jiang W."/>
            <person name="Mao L."/>
            <person name="Kong X."/>
            <person name="Jiao Y."/>
            <person name="Jia J."/>
        </authorList>
    </citation>
    <scope>NUCLEOTIDE SEQUENCE [LARGE SCALE GENOMIC DNA]</scope>
    <source>
        <strain evidence="2">cv. AL8/78</strain>
    </source>
</reference>
<evidence type="ECO:0000313" key="2">
    <source>
        <dbReference type="Proteomes" id="UP000015105"/>
    </source>
</evidence>
<accession>A0A453I321</accession>